<evidence type="ECO:0000256" key="1">
    <source>
        <dbReference type="SAM" id="Phobius"/>
    </source>
</evidence>
<gene>
    <name evidence="2" type="ORF">CPJCM30710_23660</name>
</gene>
<keyword evidence="1" id="KW-0812">Transmembrane</keyword>
<keyword evidence="1" id="KW-0472">Membrane</keyword>
<feature type="transmembrane region" description="Helical" evidence="1">
    <location>
        <begin position="74"/>
        <end position="97"/>
    </location>
</feature>
<dbReference type="RefSeq" id="WP_212904392.1">
    <property type="nucleotide sequence ID" value="NZ_BOPZ01000021.1"/>
</dbReference>
<comment type="caution">
    <text evidence="2">The sequence shown here is derived from an EMBL/GenBank/DDBJ whole genome shotgun (WGS) entry which is preliminary data.</text>
</comment>
<keyword evidence="1" id="KW-1133">Transmembrane helix</keyword>
<feature type="transmembrane region" description="Helical" evidence="1">
    <location>
        <begin position="35"/>
        <end position="54"/>
    </location>
</feature>
<dbReference type="Pfam" id="PF07456">
    <property type="entry name" value="Hpre_diP_synt_I"/>
    <property type="match status" value="1"/>
</dbReference>
<dbReference type="Gene3D" id="1.10.1760.20">
    <property type="match status" value="1"/>
</dbReference>
<feature type="transmembrane region" description="Helical" evidence="1">
    <location>
        <begin position="134"/>
        <end position="156"/>
    </location>
</feature>
<dbReference type="EMBL" id="BOPZ01000021">
    <property type="protein sequence ID" value="GIM29700.1"/>
    <property type="molecule type" value="Genomic_DNA"/>
</dbReference>
<dbReference type="Proteomes" id="UP000679179">
    <property type="component" value="Unassembled WGS sequence"/>
</dbReference>
<proteinExistence type="predicted"/>
<feature type="transmembrane region" description="Helical" evidence="1">
    <location>
        <begin position="104"/>
        <end position="128"/>
    </location>
</feature>
<dbReference type="InterPro" id="IPR010898">
    <property type="entry name" value="Hpre_diP_synth_I"/>
</dbReference>
<organism evidence="2 3">
    <name type="scientific">Clostridium polyendosporum</name>
    <dbReference type="NCBI Taxonomy" id="69208"/>
    <lineage>
        <taxon>Bacteria</taxon>
        <taxon>Bacillati</taxon>
        <taxon>Bacillota</taxon>
        <taxon>Clostridia</taxon>
        <taxon>Eubacteriales</taxon>
        <taxon>Clostridiaceae</taxon>
        <taxon>Clostridium</taxon>
    </lineage>
</organism>
<evidence type="ECO:0000313" key="3">
    <source>
        <dbReference type="Proteomes" id="UP000679179"/>
    </source>
</evidence>
<dbReference type="AlphaFoldDB" id="A0A919VGT4"/>
<accession>A0A919VGT4</accession>
<feature type="transmembrane region" description="Helical" evidence="1">
    <location>
        <begin position="6"/>
        <end position="23"/>
    </location>
</feature>
<keyword evidence="3" id="KW-1185">Reference proteome</keyword>
<dbReference type="InterPro" id="IPR014535">
    <property type="entry name" value="Hpre_diP_synt_I"/>
</dbReference>
<evidence type="ECO:0000313" key="2">
    <source>
        <dbReference type="EMBL" id="GIM29700.1"/>
    </source>
</evidence>
<sequence>MRNAKNITYIAVLVTLASVLHAIEMFIPNPLPLPGAKLGLANVVTLIALLFYGLKEGMLISFLRVTLGSLIGGTFLSVNFLMSLTGAIVSTLIMYFLFKYVKSLSIIGVSIVGAVVHNIVQLIVAYFIVATLGIFFYLPFLLAIGIPVGMLTGIIAKNAFKHLQILRITH</sequence>
<name>A0A919VGT4_9CLOT</name>
<dbReference type="PIRSF" id="PIRSF027391">
    <property type="entry name" value="Hpre_diP_synt_I"/>
    <property type="match status" value="1"/>
</dbReference>
<reference evidence="2" key="1">
    <citation type="submission" date="2021-03" db="EMBL/GenBank/DDBJ databases">
        <title>Taxonomic study of Clostridium polyendosporum from meadow-gley soil under rice.</title>
        <authorList>
            <person name="Kobayashi H."/>
            <person name="Tanizawa Y."/>
            <person name="Yagura M."/>
        </authorList>
    </citation>
    <scope>NUCLEOTIDE SEQUENCE</scope>
    <source>
        <strain evidence="2">JCM 30710</strain>
    </source>
</reference>
<protein>
    <submittedName>
        <fullName evidence="2">Heptaprenyl diphosphate synthase</fullName>
    </submittedName>
</protein>